<dbReference type="AlphaFoldDB" id="A0A150WSF3"/>
<dbReference type="EMBL" id="LUKE01000001">
    <property type="protein sequence ID" value="KYG67370.1"/>
    <property type="molecule type" value="Genomic_DNA"/>
</dbReference>
<dbReference type="Proteomes" id="UP000075320">
    <property type="component" value="Unassembled WGS sequence"/>
</dbReference>
<dbReference type="OrthoDB" id="282960at2"/>
<evidence type="ECO:0000313" key="1">
    <source>
        <dbReference type="EMBL" id="KYG67370.1"/>
    </source>
</evidence>
<gene>
    <name evidence="1" type="ORF">AZI86_10270</name>
</gene>
<proteinExistence type="predicted"/>
<dbReference type="Pfam" id="PF09998">
    <property type="entry name" value="DUF2239"/>
    <property type="match status" value="1"/>
</dbReference>
<name>A0A150WSF3_BDEBC</name>
<dbReference type="RefSeq" id="WP_061834944.1">
    <property type="nucleotide sequence ID" value="NZ_LUKE01000001.1"/>
</dbReference>
<accession>A0A150WSF3</accession>
<comment type="caution">
    <text evidence="1">The sequence shown here is derived from an EMBL/GenBank/DDBJ whole genome shotgun (WGS) entry which is preliminary data.</text>
</comment>
<reference evidence="1 2" key="1">
    <citation type="submission" date="2016-03" db="EMBL/GenBank/DDBJ databases">
        <authorList>
            <person name="Ploux O."/>
        </authorList>
    </citation>
    <scope>NUCLEOTIDE SEQUENCE [LARGE SCALE GENOMIC DNA]</scope>
    <source>
        <strain evidence="1 2">R0</strain>
    </source>
</reference>
<keyword evidence="2" id="KW-1185">Reference proteome</keyword>
<protein>
    <recommendedName>
        <fullName evidence="3">DUF2239 domain-containing protein</fullName>
    </recommendedName>
</protein>
<organism evidence="1 2">
    <name type="scientific">Bdellovibrio bacteriovorus</name>
    <dbReference type="NCBI Taxonomy" id="959"/>
    <lineage>
        <taxon>Bacteria</taxon>
        <taxon>Pseudomonadati</taxon>
        <taxon>Bdellovibrionota</taxon>
        <taxon>Bdellovibrionia</taxon>
        <taxon>Bdellovibrionales</taxon>
        <taxon>Pseudobdellovibrionaceae</taxon>
        <taxon>Bdellovibrio</taxon>
    </lineage>
</organism>
<dbReference type="InterPro" id="IPR018715">
    <property type="entry name" value="DUF2239"/>
</dbReference>
<sequence length="192" mass="21673">MKIDRTYSAFAESKKIATGDVLEVASRVKKFLTKEAKAQVLIFDDSTSNQIEIDFRGTPENVTRRLEALLENTQEGEKKSGPGRPKLGVVAKEVTLLPDHWEWLARQPGGASVTLRKLVEEAKKKNLAKDQIRMSQEATYKFMTVMAGDLPDYEEALRALYAGDAKKFEKLITAWPKDIQDHTMMLAKASWK</sequence>
<evidence type="ECO:0000313" key="2">
    <source>
        <dbReference type="Proteomes" id="UP000075320"/>
    </source>
</evidence>
<evidence type="ECO:0008006" key="3">
    <source>
        <dbReference type="Google" id="ProtNLM"/>
    </source>
</evidence>